<gene>
    <name evidence="2" type="ORF">CK203_062150</name>
</gene>
<accession>A0A438G8V6</accession>
<evidence type="ECO:0000313" key="3">
    <source>
        <dbReference type="Proteomes" id="UP000288805"/>
    </source>
</evidence>
<evidence type="ECO:0008006" key="4">
    <source>
        <dbReference type="Google" id="ProtNLM"/>
    </source>
</evidence>
<dbReference type="Proteomes" id="UP000288805">
    <property type="component" value="Unassembled WGS sequence"/>
</dbReference>
<organism evidence="2 3">
    <name type="scientific">Vitis vinifera</name>
    <name type="common">Grape</name>
    <dbReference type="NCBI Taxonomy" id="29760"/>
    <lineage>
        <taxon>Eukaryota</taxon>
        <taxon>Viridiplantae</taxon>
        <taxon>Streptophyta</taxon>
        <taxon>Embryophyta</taxon>
        <taxon>Tracheophyta</taxon>
        <taxon>Spermatophyta</taxon>
        <taxon>Magnoliopsida</taxon>
        <taxon>eudicotyledons</taxon>
        <taxon>Gunneridae</taxon>
        <taxon>Pentapetalae</taxon>
        <taxon>rosids</taxon>
        <taxon>Vitales</taxon>
        <taxon>Vitaceae</taxon>
        <taxon>Viteae</taxon>
        <taxon>Vitis</taxon>
    </lineage>
</organism>
<feature type="chain" id="PRO_5019475902" description="Retrovirus-related Pol polyprotein from transposon RE1" evidence="1">
    <location>
        <begin position="25"/>
        <end position="173"/>
    </location>
</feature>
<name>A0A438G8V6_VITVI</name>
<evidence type="ECO:0000256" key="1">
    <source>
        <dbReference type="SAM" id="SignalP"/>
    </source>
</evidence>
<dbReference type="AlphaFoldDB" id="A0A438G8V6"/>
<reference evidence="2 3" key="1">
    <citation type="journal article" date="2018" name="PLoS Genet.">
        <title>Population sequencing reveals clonal diversity and ancestral inbreeding in the grapevine cultivar Chardonnay.</title>
        <authorList>
            <person name="Roach M.J."/>
            <person name="Johnson D.L."/>
            <person name="Bohlmann J."/>
            <person name="van Vuuren H.J."/>
            <person name="Jones S.J."/>
            <person name="Pretorius I.S."/>
            <person name="Schmidt S.A."/>
            <person name="Borneman A.R."/>
        </authorList>
    </citation>
    <scope>NUCLEOTIDE SEQUENCE [LARGE SCALE GENOMIC DNA]</scope>
    <source>
        <strain evidence="3">cv. Chardonnay</strain>
        <tissue evidence="2">Leaf</tissue>
    </source>
</reference>
<proteinExistence type="predicted"/>
<sequence length="173" mass="19510">MPMNLPFWGRQLMMRILLIGVLEGLIDEYKSVIDAINARDTLISFAKLHEKLLNKEASLQTTQPSPLLLPSKSNLQSSRIIQIGVYQPPLHNNQALPLRFLLIINANQTLFRSLQACGIQGHTAKRCPMFWLITNQQSPTPRPQGTQGYHPQRLGNHEPFMLFSATTLLLLGC</sequence>
<comment type="caution">
    <text evidence="2">The sequence shown here is derived from an EMBL/GenBank/DDBJ whole genome shotgun (WGS) entry which is preliminary data.</text>
</comment>
<dbReference type="EMBL" id="QGNW01000525">
    <property type="protein sequence ID" value="RVW68647.1"/>
    <property type="molecule type" value="Genomic_DNA"/>
</dbReference>
<protein>
    <recommendedName>
        <fullName evidence="4">Retrovirus-related Pol polyprotein from transposon RE1</fullName>
    </recommendedName>
</protein>
<feature type="signal peptide" evidence="1">
    <location>
        <begin position="1"/>
        <end position="24"/>
    </location>
</feature>
<keyword evidence="1" id="KW-0732">Signal</keyword>
<evidence type="ECO:0000313" key="2">
    <source>
        <dbReference type="EMBL" id="RVW68647.1"/>
    </source>
</evidence>